<evidence type="ECO:0000256" key="1">
    <source>
        <dbReference type="SAM" id="MobiDB-lite"/>
    </source>
</evidence>
<dbReference type="EMBL" id="JAHHIF010000044">
    <property type="protein sequence ID" value="MBW4547591.1"/>
    <property type="molecule type" value="Genomic_DNA"/>
</dbReference>
<accession>A0A951UDE2</accession>
<evidence type="ECO:0000313" key="2">
    <source>
        <dbReference type="EMBL" id="MBW4547591.1"/>
    </source>
</evidence>
<comment type="caution">
    <text evidence="2">The sequence shown here is derived from an EMBL/GenBank/DDBJ whole genome shotgun (WGS) entry which is preliminary data.</text>
</comment>
<dbReference type="Proteomes" id="UP000753908">
    <property type="component" value="Unassembled WGS sequence"/>
</dbReference>
<protein>
    <submittedName>
        <fullName evidence="2">Uncharacterized protein</fullName>
    </submittedName>
</protein>
<organism evidence="2 3">
    <name type="scientific">Symplocastrum torsivum CPER-KK1</name>
    <dbReference type="NCBI Taxonomy" id="450513"/>
    <lineage>
        <taxon>Bacteria</taxon>
        <taxon>Bacillati</taxon>
        <taxon>Cyanobacteriota</taxon>
        <taxon>Cyanophyceae</taxon>
        <taxon>Oscillatoriophycideae</taxon>
        <taxon>Oscillatoriales</taxon>
        <taxon>Microcoleaceae</taxon>
        <taxon>Symplocastrum</taxon>
    </lineage>
</organism>
<reference evidence="2" key="1">
    <citation type="submission" date="2021-05" db="EMBL/GenBank/DDBJ databases">
        <authorList>
            <person name="Pietrasiak N."/>
            <person name="Ward R."/>
            <person name="Stajich J.E."/>
            <person name="Kurbessoian T."/>
        </authorList>
    </citation>
    <scope>NUCLEOTIDE SEQUENCE</scope>
    <source>
        <strain evidence="2">CPER-KK1</strain>
    </source>
</reference>
<dbReference type="AlphaFoldDB" id="A0A951UDE2"/>
<gene>
    <name evidence="2" type="ORF">KME25_24590</name>
</gene>
<sequence length="47" mass="5445">MTKQVLEREHAIDLNPDEYRKKARTDSDFGRLPGNEQFQALIQGGRD</sequence>
<dbReference type="NCBIfam" id="NF047558">
    <property type="entry name" value="TPR_END_plus"/>
    <property type="match status" value="1"/>
</dbReference>
<feature type="compositionally biased region" description="Basic and acidic residues" evidence="1">
    <location>
        <begin position="1"/>
        <end position="29"/>
    </location>
</feature>
<proteinExistence type="predicted"/>
<evidence type="ECO:0000313" key="3">
    <source>
        <dbReference type="Proteomes" id="UP000753908"/>
    </source>
</evidence>
<reference evidence="2" key="2">
    <citation type="journal article" date="2022" name="Microbiol. Resour. Announc.">
        <title>Metagenome Sequencing to Explore Phylogenomics of Terrestrial Cyanobacteria.</title>
        <authorList>
            <person name="Ward R.D."/>
            <person name="Stajich J.E."/>
            <person name="Johansen J.R."/>
            <person name="Huntemann M."/>
            <person name="Clum A."/>
            <person name="Foster B."/>
            <person name="Foster B."/>
            <person name="Roux S."/>
            <person name="Palaniappan K."/>
            <person name="Varghese N."/>
            <person name="Mukherjee S."/>
            <person name="Reddy T.B.K."/>
            <person name="Daum C."/>
            <person name="Copeland A."/>
            <person name="Chen I.A."/>
            <person name="Ivanova N.N."/>
            <person name="Kyrpides N.C."/>
            <person name="Shapiro N."/>
            <person name="Eloe-Fadrosh E.A."/>
            <person name="Pietrasiak N."/>
        </authorList>
    </citation>
    <scope>NUCLEOTIDE SEQUENCE</scope>
    <source>
        <strain evidence="2">CPER-KK1</strain>
    </source>
</reference>
<name>A0A951UDE2_9CYAN</name>
<feature type="region of interest" description="Disordered" evidence="1">
    <location>
        <begin position="1"/>
        <end position="33"/>
    </location>
</feature>